<dbReference type="CDD" id="cd16913">
    <property type="entry name" value="YkuD_like"/>
    <property type="match status" value="1"/>
</dbReference>
<feature type="active site" description="Proton donor/acceptor" evidence="7">
    <location>
        <position position="345"/>
    </location>
</feature>
<dbReference type="PROSITE" id="PS52029">
    <property type="entry name" value="LD_TPASE"/>
    <property type="match status" value="1"/>
</dbReference>
<dbReference type="InterPro" id="IPR036366">
    <property type="entry name" value="PGBDSf"/>
</dbReference>
<dbReference type="GO" id="GO:0009252">
    <property type="term" value="P:peptidoglycan biosynthetic process"/>
    <property type="evidence" value="ECO:0007669"/>
    <property type="project" value="UniProtKB-UniPathway"/>
</dbReference>
<proteinExistence type="inferred from homology"/>
<accession>V5SDE7</accession>
<keyword evidence="6 7" id="KW-0961">Cell wall biogenesis/degradation</keyword>
<keyword evidence="4 7" id="KW-0133">Cell shape</keyword>
<dbReference type="InterPro" id="IPR052905">
    <property type="entry name" value="LD-transpeptidase_YkuD-like"/>
</dbReference>
<dbReference type="SUPFAM" id="SSF141523">
    <property type="entry name" value="L,D-transpeptidase catalytic domain-like"/>
    <property type="match status" value="1"/>
</dbReference>
<dbReference type="OrthoDB" id="9778545at2"/>
<dbReference type="GO" id="GO:0016740">
    <property type="term" value="F:transferase activity"/>
    <property type="evidence" value="ECO:0007669"/>
    <property type="project" value="UniProtKB-KW"/>
</dbReference>
<dbReference type="RefSeq" id="WP_023787242.1">
    <property type="nucleotide sequence ID" value="NC_022997.1"/>
</dbReference>
<dbReference type="Pfam" id="PF03734">
    <property type="entry name" value="YkuD"/>
    <property type="match status" value="1"/>
</dbReference>
<dbReference type="PANTHER" id="PTHR41533:SF2">
    <property type="entry name" value="BLR7131 PROTEIN"/>
    <property type="match status" value="1"/>
</dbReference>
<keyword evidence="3" id="KW-0808">Transferase</keyword>
<dbReference type="AlphaFoldDB" id="V5SDE7"/>
<evidence type="ECO:0000256" key="6">
    <source>
        <dbReference type="ARBA" id="ARBA00023316"/>
    </source>
</evidence>
<dbReference type="Gene3D" id="1.10.101.10">
    <property type="entry name" value="PGBD-like superfamily/PGBD"/>
    <property type="match status" value="1"/>
</dbReference>
<dbReference type="EMBL" id="CP006912">
    <property type="protein sequence ID" value="AHB48553.1"/>
    <property type="molecule type" value="Genomic_DNA"/>
</dbReference>
<dbReference type="Proteomes" id="UP000018542">
    <property type="component" value="Chromosome"/>
</dbReference>
<evidence type="ECO:0000256" key="5">
    <source>
        <dbReference type="ARBA" id="ARBA00022984"/>
    </source>
</evidence>
<gene>
    <name evidence="9" type="ORF">W911_09375</name>
</gene>
<feature type="domain" description="L,D-TPase catalytic" evidence="8">
    <location>
        <begin position="213"/>
        <end position="403"/>
    </location>
</feature>
<keyword evidence="10" id="KW-1185">Reference proteome</keyword>
<dbReference type="InterPro" id="IPR002477">
    <property type="entry name" value="Peptidoglycan-bd-like"/>
</dbReference>
<dbReference type="GO" id="GO:0071555">
    <property type="term" value="P:cell wall organization"/>
    <property type="evidence" value="ECO:0007669"/>
    <property type="project" value="UniProtKB-UniRule"/>
</dbReference>
<evidence type="ECO:0000256" key="2">
    <source>
        <dbReference type="ARBA" id="ARBA00005992"/>
    </source>
</evidence>
<dbReference type="HOGENOM" id="CLU_020360_5_2_5"/>
<evidence type="ECO:0000256" key="1">
    <source>
        <dbReference type="ARBA" id="ARBA00004752"/>
    </source>
</evidence>
<evidence type="ECO:0000313" key="10">
    <source>
        <dbReference type="Proteomes" id="UP000018542"/>
    </source>
</evidence>
<reference evidence="9 10" key="1">
    <citation type="journal article" date="2014" name="Genome Announc.">
        <title>Complete Genome Sequence of Hyphomicrobium nitrativorans Strain NL23, a Denitrifying Bacterium Isolated from Biofilm of a Methanol-Fed Denitrification System Treating Seawater at the Montreal Biodome.</title>
        <authorList>
            <person name="Martineau C."/>
            <person name="Villeneuve C."/>
            <person name="Mauffrey F."/>
            <person name="Villemur R."/>
        </authorList>
    </citation>
    <scope>NUCLEOTIDE SEQUENCE [LARGE SCALE GENOMIC DNA]</scope>
    <source>
        <strain evidence="9">NL23</strain>
    </source>
</reference>
<evidence type="ECO:0000256" key="7">
    <source>
        <dbReference type="PROSITE-ProRule" id="PRU01373"/>
    </source>
</evidence>
<dbReference type="Pfam" id="PF01471">
    <property type="entry name" value="PG_binding_1"/>
    <property type="match status" value="1"/>
</dbReference>
<evidence type="ECO:0000256" key="4">
    <source>
        <dbReference type="ARBA" id="ARBA00022960"/>
    </source>
</evidence>
<dbReference type="UniPathway" id="UPA00219"/>
<dbReference type="SUPFAM" id="SSF47090">
    <property type="entry name" value="PGBD-like"/>
    <property type="match status" value="1"/>
</dbReference>
<dbReference type="InterPro" id="IPR036365">
    <property type="entry name" value="PGBD-like_sf"/>
</dbReference>
<name>V5SDE7_9HYPH</name>
<protein>
    <recommendedName>
        <fullName evidence="8">L,D-TPase catalytic domain-containing protein</fullName>
    </recommendedName>
</protein>
<dbReference type="PANTHER" id="PTHR41533">
    <property type="entry name" value="L,D-TRANSPEPTIDASE HI_1667-RELATED"/>
    <property type="match status" value="1"/>
</dbReference>
<dbReference type="InterPro" id="IPR005490">
    <property type="entry name" value="LD_TPept_cat_dom"/>
</dbReference>
<evidence type="ECO:0000259" key="8">
    <source>
        <dbReference type="PROSITE" id="PS52029"/>
    </source>
</evidence>
<dbReference type="STRING" id="1029756.W911_09375"/>
<feature type="active site" description="Nucleophile" evidence="7">
    <location>
        <position position="364"/>
    </location>
</feature>
<dbReference type="GO" id="GO:0004180">
    <property type="term" value="F:carboxypeptidase activity"/>
    <property type="evidence" value="ECO:0007669"/>
    <property type="project" value="UniProtKB-ARBA"/>
</dbReference>
<dbReference type="PATRIC" id="fig|1029756.8.peg.1954"/>
<evidence type="ECO:0000256" key="3">
    <source>
        <dbReference type="ARBA" id="ARBA00022679"/>
    </source>
</evidence>
<organism evidence="9 10">
    <name type="scientific">Hyphomicrobium nitrativorans NL23</name>
    <dbReference type="NCBI Taxonomy" id="1029756"/>
    <lineage>
        <taxon>Bacteria</taxon>
        <taxon>Pseudomonadati</taxon>
        <taxon>Pseudomonadota</taxon>
        <taxon>Alphaproteobacteria</taxon>
        <taxon>Hyphomicrobiales</taxon>
        <taxon>Hyphomicrobiaceae</taxon>
        <taxon>Hyphomicrobium</taxon>
    </lineage>
</organism>
<dbReference type="KEGG" id="hni:W911_09375"/>
<sequence>MTPCRPPVRRAPTVSGRSLRGVQALAGVFVATVIAGCAQPVAAQDNWWEGITGFGTPDFSGRRASLERTPPKQDVVNDLRPNEVPWRSDEMLIAMEKAIETYHQIVNSGGWRPIPGNRMLRPGDDDDRVPFLRRRLMATGELPRNANATSHSFDHALEQAVVRYQERNGLRATGRVDQSTLAALNISADERLQQLRLNQGRILELVQQPPEERYVLVNVPAYQLEAVDRFQTVLRHRVIVGRNGRDTPTLKTNIRALNFFPHWRVPDSIARLDVFPLLVKEPEYLDKEKIRVLQGNFNGQELDPRSIDWSQADHNVIKLRQDPGPQNALGLVRIDMANEHGVYMHDTPLKPLFQQRARAFSAGCVRVQDVFELVEWLARQEPGWENPGQVQAVLDMGQPVDVKLTRPVPVYFAYITAWAEPDGRIEFRPDIYRRDGSAMFAEVHDPDAPPIPSGGLAP</sequence>
<comment type="similarity">
    <text evidence="2">Belongs to the YkuD family.</text>
</comment>
<evidence type="ECO:0000313" key="9">
    <source>
        <dbReference type="EMBL" id="AHB48553.1"/>
    </source>
</evidence>
<dbReference type="GO" id="GO:0008360">
    <property type="term" value="P:regulation of cell shape"/>
    <property type="evidence" value="ECO:0007669"/>
    <property type="project" value="UniProtKB-UniRule"/>
</dbReference>
<comment type="pathway">
    <text evidence="1 7">Cell wall biogenesis; peptidoglycan biosynthesis.</text>
</comment>
<dbReference type="InterPro" id="IPR038063">
    <property type="entry name" value="Transpep_catalytic_dom"/>
</dbReference>
<keyword evidence="5 7" id="KW-0573">Peptidoglycan synthesis</keyword>
<dbReference type="Gene3D" id="2.40.440.10">
    <property type="entry name" value="L,D-transpeptidase catalytic domain-like"/>
    <property type="match status" value="1"/>
</dbReference>